<proteinExistence type="predicted"/>
<protein>
    <recommendedName>
        <fullName evidence="3">Tick transposon</fullName>
    </recommendedName>
</protein>
<gene>
    <name evidence="1" type="ORF">PEVE_00008613</name>
</gene>
<keyword evidence="2" id="KW-1185">Reference proteome</keyword>
<evidence type="ECO:0000313" key="2">
    <source>
        <dbReference type="Proteomes" id="UP001159427"/>
    </source>
</evidence>
<feature type="non-terminal residue" evidence="1">
    <location>
        <position position="1"/>
    </location>
</feature>
<name>A0ABN8LU34_9CNID</name>
<evidence type="ECO:0000313" key="1">
    <source>
        <dbReference type="EMBL" id="CAH3020785.1"/>
    </source>
</evidence>
<evidence type="ECO:0008006" key="3">
    <source>
        <dbReference type="Google" id="ProtNLM"/>
    </source>
</evidence>
<dbReference type="PANTHER" id="PTHR33198:SF20">
    <property type="entry name" value="RETROTRANSPOSON GAG DOMAIN-CONTAINING PROTEIN"/>
    <property type="match status" value="1"/>
</dbReference>
<organism evidence="1 2">
    <name type="scientific">Porites evermanni</name>
    <dbReference type="NCBI Taxonomy" id="104178"/>
    <lineage>
        <taxon>Eukaryota</taxon>
        <taxon>Metazoa</taxon>
        <taxon>Cnidaria</taxon>
        <taxon>Anthozoa</taxon>
        <taxon>Hexacorallia</taxon>
        <taxon>Scleractinia</taxon>
        <taxon>Fungiina</taxon>
        <taxon>Poritidae</taxon>
        <taxon>Porites</taxon>
    </lineage>
</organism>
<reference evidence="1 2" key="1">
    <citation type="submission" date="2022-05" db="EMBL/GenBank/DDBJ databases">
        <authorList>
            <consortium name="Genoscope - CEA"/>
            <person name="William W."/>
        </authorList>
    </citation>
    <scope>NUCLEOTIDE SEQUENCE [LARGE SCALE GENOMIC DNA]</scope>
</reference>
<accession>A0ABN8LU34</accession>
<comment type="caution">
    <text evidence="1">The sequence shown here is derived from an EMBL/GenBank/DDBJ whole genome shotgun (WGS) entry which is preliminary data.</text>
</comment>
<dbReference type="PANTHER" id="PTHR33198">
    <property type="entry name" value="ANK_REP_REGION DOMAIN-CONTAINING PROTEIN-RELATED"/>
    <property type="match status" value="1"/>
</dbReference>
<sequence>KKRLSRFRNLLVAMNITNKKRKRALLLHYAGEATNEIFDTLPDTTPGEGEDTFEKAVQALTNFTPRQNRQYEIYVFRQAKQESNESISAFHTRLTQLAVTCEFADVDREIKTQILQSCSSHKLRTKALENPSYTLTRLLDAGIAMEPLT</sequence>
<dbReference type="Proteomes" id="UP001159427">
    <property type="component" value="Unassembled WGS sequence"/>
</dbReference>
<dbReference type="EMBL" id="CALNXI010000159">
    <property type="protein sequence ID" value="CAH3020785.1"/>
    <property type="molecule type" value="Genomic_DNA"/>
</dbReference>